<organism evidence="6 7">
    <name type="scientific">Thermoproteota archaeon</name>
    <dbReference type="NCBI Taxonomy" id="2056631"/>
    <lineage>
        <taxon>Archaea</taxon>
        <taxon>Thermoproteota</taxon>
    </lineage>
</organism>
<comment type="caution">
    <text evidence="6">The sequence shown here is derived from an EMBL/GenBank/DDBJ whole genome shotgun (WGS) entry which is preliminary data.</text>
</comment>
<dbReference type="GO" id="GO:0009060">
    <property type="term" value="P:aerobic respiration"/>
    <property type="evidence" value="ECO:0007669"/>
    <property type="project" value="TreeGrafter"/>
</dbReference>
<evidence type="ECO:0000256" key="3">
    <source>
        <dbReference type="ARBA" id="ARBA00022989"/>
    </source>
</evidence>
<keyword evidence="2 5" id="KW-0812">Transmembrane</keyword>
<name>A0A523BEN9_9CREN</name>
<sequence length="210" mass="22974">MIFLMFVSALITLTVFLAGWSSAGSFSRIGGIRSALQMLSYEIPFGLALIGPAISAHSLSLTKIAQWQAANASWFLWLQPIGFAVVLISLLAELELVPFDIPEAETEIVAGWLTEYGGRRLALFRLGKDLELVVASTLVASLYLGGAQPLFFIPPVVILILKSIIVLLLISFVRAIFARFRIDQMTSGMWTYLLPLMIVQILLVQFGIGG</sequence>
<dbReference type="Pfam" id="PF00146">
    <property type="entry name" value="NADHdh"/>
    <property type="match status" value="1"/>
</dbReference>
<feature type="transmembrane region" description="Helical" evidence="5">
    <location>
        <begin position="151"/>
        <end position="177"/>
    </location>
</feature>
<evidence type="ECO:0000256" key="2">
    <source>
        <dbReference type="ARBA" id="ARBA00022692"/>
    </source>
</evidence>
<evidence type="ECO:0000256" key="4">
    <source>
        <dbReference type="ARBA" id="ARBA00023136"/>
    </source>
</evidence>
<dbReference type="EMBL" id="QNVH01000015">
    <property type="protein sequence ID" value="TDA39364.1"/>
    <property type="molecule type" value="Genomic_DNA"/>
</dbReference>
<accession>A0A523BEN9</accession>
<keyword evidence="4 5" id="KW-0472">Membrane</keyword>
<reference evidence="6 7" key="1">
    <citation type="journal article" date="2019" name="Nat. Microbiol.">
        <title>Expanding anaerobic alkane metabolism in the domain of Archaea.</title>
        <authorList>
            <person name="Wang Y."/>
            <person name="Wegener G."/>
            <person name="Hou J."/>
            <person name="Wang F."/>
            <person name="Xiao X."/>
        </authorList>
    </citation>
    <scope>NUCLEOTIDE SEQUENCE [LARGE SCALE GENOMIC DNA]</scope>
    <source>
        <strain evidence="6">WYZ-LMO10</strain>
    </source>
</reference>
<feature type="transmembrane region" description="Helical" evidence="5">
    <location>
        <begin position="74"/>
        <end position="92"/>
    </location>
</feature>
<proteinExistence type="predicted"/>
<keyword evidence="3 5" id="KW-1133">Transmembrane helix</keyword>
<feature type="transmembrane region" description="Helical" evidence="5">
    <location>
        <begin position="43"/>
        <end position="62"/>
    </location>
</feature>
<evidence type="ECO:0000313" key="7">
    <source>
        <dbReference type="Proteomes" id="UP000315399"/>
    </source>
</evidence>
<feature type="transmembrane region" description="Helical" evidence="5">
    <location>
        <begin position="189"/>
        <end position="208"/>
    </location>
</feature>
<dbReference type="GO" id="GO:0016020">
    <property type="term" value="C:membrane"/>
    <property type="evidence" value="ECO:0007669"/>
    <property type="project" value="UniProtKB-SubCell"/>
</dbReference>
<dbReference type="InterPro" id="IPR018086">
    <property type="entry name" value="NADH_UbQ_OxRdtase_su1_CS"/>
</dbReference>
<dbReference type="AlphaFoldDB" id="A0A523BEN9"/>
<gene>
    <name evidence="6" type="ORF">DSO08_02410</name>
</gene>
<dbReference type="GO" id="GO:0003954">
    <property type="term" value="F:NADH dehydrogenase activity"/>
    <property type="evidence" value="ECO:0007669"/>
    <property type="project" value="TreeGrafter"/>
</dbReference>
<dbReference type="PANTHER" id="PTHR11432:SF3">
    <property type="entry name" value="NADH-UBIQUINONE OXIDOREDUCTASE CHAIN 1"/>
    <property type="match status" value="1"/>
</dbReference>
<evidence type="ECO:0000256" key="1">
    <source>
        <dbReference type="ARBA" id="ARBA00004141"/>
    </source>
</evidence>
<dbReference type="PANTHER" id="PTHR11432">
    <property type="entry name" value="NADH DEHYDROGENASE SUBUNIT 1"/>
    <property type="match status" value="1"/>
</dbReference>
<evidence type="ECO:0008006" key="8">
    <source>
        <dbReference type="Google" id="ProtNLM"/>
    </source>
</evidence>
<protein>
    <recommendedName>
        <fullName evidence="8">NADH-quinone oxidoreductase subunit H</fullName>
    </recommendedName>
</protein>
<evidence type="ECO:0000313" key="6">
    <source>
        <dbReference type="EMBL" id="TDA39364.1"/>
    </source>
</evidence>
<dbReference type="PROSITE" id="PS00668">
    <property type="entry name" value="COMPLEX1_ND1_2"/>
    <property type="match status" value="1"/>
</dbReference>
<evidence type="ECO:0000256" key="5">
    <source>
        <dbReference type="SAM" id="Phobius"/>
    </source>
</evidence>
<dbReference type="InterPro" id="IPR001694">
    <property type="entry name" value="NADH_UbQ_OxRdtase_su1/FPO"/>
</dbReference>
<dbReference type="Proteomes" id="UP000315399">
    <property type="component" value="Unassembled WGS sequence"/>
</dbReference>
<comment type="subcellular location">
    <subcellularLocation>
        <location evidence="1">Membrane</location>
        <topology evidence="1">Multi-pass membrane protein</topology>
    </subcellularLocation>
</comment>